<evidence type="ECO:0000313" key="3">
    <source>
        <dbReference type="RefSeq" id="XP_015898382.1"/>
    </source>
</evidence>
<dbReference type="PROSITE" id="PS50053">
    <property type="entry name" value="UBIQUITIN_2"/>
    <property type="match status" value="1"/>
</dbReference>
<organism evidence="2 3">
    <name type="scientific">Ziziphus jujuba</name>
    <name type="common">Chinese jujube</name>
    <name type="synonym">Ziziphus sativa</name>
    <dbReference type="NCBI Taxonomy" id="326968"/>
    <lineage>
        <taxon>Eukaryota</taxon>
        <taxon>Viridiplantae</taxon>
        <taxon>Streptophyta</taxon>
        <taxon>Embryophyta</taxon>
        <taxon>Tracheophyta</taxon>
        <taxon>Spermatophyta</taxon>
        <taxon>Magnoliopsida</taxon>
        <taxon>eudicotyledons</taxon>
        <taxon>Gunneridae</taxon>
        <taxon>Pentapetalae</taxon>
        <taxon>rosids</taxon>
        <taxon>fabids</taxon>
        <taxon>Rosales</taxon>
        <taxon>Rhamnaceae</taxon>
        <taxon>Paliureae</taxon>
        <taxon>Ziziphus</taxon>
    </lineage>
</organism>
<dbReference type="SMART" id="SM00213">
    <property type="entry name" value="UBQ"/>
    <property type="match status" value="2"/>
</dbReference>
<protein>
    <submittedName>
        <fullName evidence="3">Uncharacterized protein LOC107431876</fullName>
    </submittedName>
</protein>
<gene>
    <name evidence="3" type="primary">LOC107431876</name>
</gene>
<dbReference type="CDD" id="cd17039">
    <property type="entry name" value="Ubl_ubiquitin_like"/>
    <property type="match status" value="2"/>
</dbReference>
<reference evidence="3" key="1">
    <citation type="submission" date="2025-08" db="UniProtKB">
        <authorList>
            <consortium name="RefSeq"/>
        </authorList>
    </citation>
    <scope>IDENTIFICATION</scope>
    <source>
        <tissue evidence="3">Seedling</tissue>
    </source>
</reference>
<dbReference type="Gene3D" id="3.10.20.90">
    <property type="entry name" value="Phosphatidylinositol 3-kinase Catalytic Subunit, Chain A, domain 1"/>
    <property type="match status" value="2"/>
</dbReference>
<feature type="domain" description="Ubiquitin-like" evidence="1">
    <location>
        <begin position="84"/>
        <end position="159"/>
    </location>
</feature>
<proteinExistence type="predicted"/>
<dbReference type="InParanoid" id="A0A6P4AKM4"/>
<dbReference type="GeneID" id="107431876"/>
<dbReference type="RefSeq" id="XP_015898382.1">
    <property type="nucleotide sequence ID" value="XM_016042896.1"/>
</dbReference>
<evidence type="ECO:0000313" key="2">
    <source>
        <dbReference type="Proteomes" id="UP001652623"/>
    </source>
</evidence>
<keyword evidence="2" id="KW-1185">Reference proteome</keyword>
<dbReference type="InterPro" id="IPR029071">
    <property type="entry name" value="Ubiquitin-like_domsf"/>
</dbReference>
<dbReference type="Pfam" id="PF00240">
    <property type="entry name" value="ubiquitin"/>
    <property type="match status" value="2"/>
</dbReference>
<dbReference type="InterPro" id="IPR000626">
    <property type="entry name" value="Ubiquitin-like_dom"/>
</dbReference>
<sequence length="160" mass="18320">MAASIIKLWITGSKIPFEVDAIGPMTFQQVKEKIRNAVNVEPERQNLYYNEVKMQDEHQVRQCVLDFFGYIELRVTPLPENAKVTVLCKARNRDVEAISIRETDTVESLRSKLSMTWGIPMEKIVLHRCGSHMEDDFPLSDYYVCEGAQVNVSITPSSPR</sequence>
<dbReference type="KEGG" id="zju:107431876"/>
<evidence type="ECO:0000259" key="1">
    <source>
        <dbReference type="PROSITE" id="PS50053"/>
    </source>
</evidence>
<dbReference type="SUPFAM" id="SSF54236">
    <property type="entry name" value="Ubiquitin-like"/>
    <property type="match status" value="2"/>
</dbReference>
<accession>A0A6P4AKM4</accession>
<dbReference type="AlphaFoldDB" id="A0A6P4AKM4"/>
<dbReference type="Proteomes" id="UP001652623">
    <property type="component" value="Chromosome 11"/>
</dbReference>
<name>A0A6P4AKM4_ZIZJJ</name>